<comment type="caution">
    <text evidence="14">The sequence shown here is derived from an EMBL/GenBank/DDBJ whole genome shotgun (WGS) entry which is preliminary data.</text>
</comment>
<evidence type="ECO:0000256" key="1">
    <source>
        <dbReference type="ARBA" id="ARBA00007164"/>
    </source>
</evidence>
<keyword evidence="2 12" id="KW-0732">Signal</keyword>
<keyword evidence="14" id="KW-0121">Carboxypeptidase</keyword>
<name>A0A9X5GQG2_9FIRM</name>
<dbReference type="EMBL" id="QZDT01000001">
    <property type="protein sequence ID" value="NBJ91046.1"/>
    <property type="molecule type" value="Genomic_DNA"/>
</dbReference>
<evidence type="ECO:0000256" key="2">
    <source>
        <dbReference type="ARBA" id="ARBA00022729"/>
    </source>
</evidence>
<evidence type="ECO:0000256" key="5">
    <source>
        <dbReference type="ARBA" id="ARBA00022984"/>
    </source>
</evidence>
<dbReference type="PANTHER" id="PTHR21581">
    <property type="entry name" value="D-ALANYL-D-ALANINE CARBOXYPEPTIDASE"/>
    <property type="match status" value="1"/>
</dbReference>
<evidence type="ECO:0000256" key="11">
    <source>
        <dbReference type="SAM" id="Phobius"/>
    </source>
</evidence>
<feature type="chain" id="PRO_5040755803" evidence="12">
    <location>
        <begin position="33"/>
        <end position="493"/>
    </location>
</feature>
<organism evidence="14 15">
    <name type="scientific">Parablautia muri</name>
    <dbReference type="NCBI Taxonomy" id="2320879"/>
    <lineage>
        <taxon>Bacteria</taxon>
        <taxon>Bacillati</taxon>
        <taxon>Bacillota</taxon>
        <taxon>Clostridia</taxon>
        <taxon>Lachnospirales</taxon>
        <taxon>Lachnospiraceae</taxon>
        <taxon>Parablautia</taxon>
    </lineage>
</organism>
<dbReference type="InterPro" id="IPR012338">
    <property type="entry name" value="Beta-lactam/transpept-like"/>
</dbReference>
<dbReference type="GO" id="GO:0009252">
    <property type="term" value="P:peptidoglycan biosynthetic process"/>
    <property type="evidence" value="ECO:0007669"/>
    <property type="project" value="UniProtKB-KW"/>
</dbReference>
<keyword evidence="11" id="KW-1133">Transmembrane helix</keyword>
<evidence type="ECO:0000256" key="9">
    <source>
        <dbReference type="RuleBase" id="RU004016"/>
    </source>
</evidence>
<feature type="compositionally biased region" description="Polar residues" evidence="10">
    <location>
        <begin position="484"/>
        <end position="493"/>
    </location>
</feature>
<evidence type="ECO:0000256" key="6">
    <source>
        <dbReference type="ARBA" id="ARBA00023316"/>
    </source>
</evidence>
<feature type="binding site" evidence="8">
    <location>
        <position position="264"/>
    </location>
    <ligand>
        <name>substrate</name>
    </ligand>
</feature>
<keyword evidence="11" id="KW-0472">Membrane</keyword>
<dbReference type="SUPFAM" id="SSF56601">
    <property type="entry name" value="beta-lactamase/transpeptidase-like"/>
    <property type="match status" value="1"/>
</dbReference>
<evidence type="ECO:0000313" key="14">
    <source>
        <dbReference type="EMBL" id="NBJ91046.1"/>
    </source>
</evidence>
<feature type="region of interest" description="Disordered" evidence="10">
    <location>
        <begin position="472"/>
        <end position="493"/>
    </location>
</feature>
<dbReference type="Gene3D" id="3.40.710.10">
    <property type="entry name" value="DD-peptidase/beta-lactamase superfamily"/>
    <property type="match status" value="1"/>
</dbReference>
<reference evidence="14" key="1">
    <citation type="submission" date="2018-09" db="EMBL/GenBank/DDBJ databases">
        <title>Murine metabolic-syndrome-specific gut microbial biobank.</title>
        <authorList>
            <person name="Liu C."/>
        </authorList>
    </citation>
    <scope>NUCLEOTIDE SEQUENCE</scope>
    <source>
        <strain evidence="14">D42-62</strain>
    </source>
</reference>
<dbReference type="Pfam" id="PF00768">
    <property type="entry name" value="Peptidase_S11"/>
    <property type="match status" value="1"/>
</dbReference>
<dbReference type="OrthoDB" id="9791132at2"/>
<dbReference type="RefSeq" id="WP_160558150.1">
    <property type="nucleotide sequence ID" value="NZ_QZDT01000001.1"/>
</dbReference>
<dbReference type="GO" id="GO:0009002">
    <property type="term" value="F:serine-type D-Ala-D-Ala carboxypeptidase activity"/>
    <property type="evidence" value="ECO:0007669"/>
    <property type="project" value="InterPro"/>
</dbReference>
<keyword evidence="11" id="KW-0812">Transmembrane</keyword>
<keyword evidence="5" id="KW-0573">Peptidoglycan synthesis</keyword>
<feature type="signal peptide" evidence="12">
    <location>
        <begin position="1"/>
        <end position="32"/>
    </location>
</feature>
<dbReference type="InterPro" id="IPR001967">
    <property type="entry name" value="Peptidase_S11_N"/>
</dbReference>
<evidence type="ECO:0000256" key="4">
    <source>
        <dbReference type="ARBA" id="ARBA00022960"/>
    </source>
</evidence>
<feature type="active site" description="Proton acceptor" evidence="7">
    <location>
        <position position="98"/>
    </location>
</feature>
<evidence type="ECO:0000256" key="8">
    <source>
        <dbReference type="PIRSR" id="PIRSR618044-2"/>
    </source>
</evidence>
<keyword evidence="4" id="KW-0133">Cell shape</keyword>
<dbReference type="Proteomes" id="UP001154420">
    <property type="component" value="Unassembled WGS sequence"/>
</dbReference>
<dbReference type="GO" id="GO:0008360">
    <property type="term" value="P:regulation of cell shape"/>
    <property type="evidence" value="ECO:0007669"/>
    <property type="project" value="UniProtKB-KW"/>
</dbReference>
<dbReference type="GO" id="GO:0006508">
    <property type="term" value="P:proteolysis"/>
    <property type="evidence" value="ECO:0007669"/>
    <property type="project" value="InterPro"/>
</dbReference>
<feature type="active site" description="Acyl-ester intermediate" evidence="7">
    <location>
        <position position="95"/>
    </location>
</feature>
<dbReference type="PRINTS" id="PR00725">
    <property type="entry name" value="DADACBPTASE1"/>
</dbReference>
<evidence type="ECO:0000256" key="10">
    <source>
        <dbReference type="SAM" id="MobiDB-lite"/>
    </source>
</evidence>
<dbReference type="PANTHER" id="PTHR21581:SF33">
    <property type="entry name" value="D-ALANYL-D-ALANINE CARBOXYPEPTIDASE DACB"/>
    <property type="match status" value="1"/>
</dbReference>
<evidence type="ECO:0000256" key="3">
    <source>
        <dbReference type="ARBA" id="ARBA00022801"/>
    </source>
</evidence>
<keyword evidence="15" id="KW-1185">Reference proteome</keyword>
<evidence type="ECO:0000256" key="12">
    <source>
        <dbReference type="SAM" id="SignalP"/>
    </source>
</evidence>
<gene>
    <name evidence="14" type="ORF">D5281_00190</name>
</gene>
<dbReference type="InterPro" id="IPR018044">
    <property type="entry name" value="Peptidase_S11"/>
</dbReference>
<comment type="similarity">
    <text evidence="1 9">Belongs to the peptidase S11 family.</text>
</comment>
<dbReference type="GO" id="GO:0071555">
    <property type="term" value="P:cell wall organization"/>
    <property type="evidence" value="ECO:0007669"/>
    <property type="project" value="UniProtKB-KW"/>
</dbReference>
<evidence type="ECO:0000259" key="13">
    <source>
        <dbReference type="Pfam" id="PF00768"/>
    </source>
</evidence>
<feature type="active site" evidence="7">
    <location>
        <position position="153"/>
    </location>
</feature>
<feature type="transmembrane region" description="Helical" evidence="11">
    <location>
        <begin position="433"/>
        <end position="455"/>
    </location>
</feature>
<evidence type="ECO:0000313" key="15">
    <source>
        <dbReference type="Proteomes" id="UP001154420"/>
    </source>
</evidence>
<accession>A0A9X5GQG2</accession>
<proteinExistence type="inferred from homology"/>
<sequence length="493" mass="55088">MRYNRLKPIGCGILTAFLFFSVFSRGSFPVYAAPATTEEAFSDAEERKSLPIQSNQIENWPAGPAIGAQSAILMDANTGVILYAKNVDERLYPASTTKLMTCILAAENSTLNEMVTFSHDAVFSIERGGSNIGIDENEAMPMEECLYGILVASANEVANAVAEHIAGSMDAFAEKMNEKATELGCKNTHFVNAHGLYDDNHYTSAYDLALIARDFFQNELLSKIGNTSSHHFEATDEQPDDFIERNKHRLITGEIPYDGIKGGKTGYTDEARQTLVTCAEQNGMKLICVVMKEESPEQFYDTVKLFDYGFTNFSVVNVAENETNYSIQNSNFFNTSSDVFGNSNPILSLNQDSYLIMPKTTVFNELDSEISYNTDEENEVAVINYYYHGAYVGTATVDLVDEKSATYDFTENAPEEEATDKKEPNVIIVNIKIILIAVLAVAALLIAFFIIRSIIDHHNFLYNRRTIKKRRKGLKKRKDGPHFPSSNFNDYNF</sequence>
<protein>
    <submittedName>
        <fullName evidence="14">D-alanyl-D-alanine carboxypeptidase</fullName>
    </submittedName>
</protein>
<keyword evidence="6" id="KW-0961">Cell wall biogenesis/degradation</keyword>
<dbReference type="AlphaFoldDB" id="A0A9X5GQG2"/>
<feature type="domain" description="Peptidase S11 D-alanyl-D-alanine carboxypeptidase A N-terminal" evidence="13">
    <location>
        <begin position="62"/>
        <end position="293"/>
    </location>
</feature>
<evidence type="ECO:0000256" key="7">
    <source>
        <dbReference type="PIRSR" id="PIRSR618044-1"/>
    </source>
</evidence>
<keyword evidence="3" id="KW-0378">Hydrolase</keyword>
<keyword evidence="14" id="KW-0645">Protease</keyword>